<keyword evidence="3" id="KW-1185">Reference proteome</keyword>
<dbReference type="EMBL" id="ML976657">
    <property type="protein sequence ID" value="KAF1979858.1"/>
    <property type="molecule type" value="Genomic_DNA"/>
</dbReference>
<feature type="compositionally biased region" description="Pro residues" evidence="1">
    <location>
        <begin position="1"/>
        <end position="15"/>
    </location>
</feature>
<name>A0A6A5VSZ5_9PLEO</name>
<feature type="compositionally biased region" description="Basic and acidic residues" evidence="1">
    <location>
        <begin position="34"/>
        <end position="45"/>
    </location>
</feature>
<organism evidence="2 3">
    <name type="scientific">Bimuria novae-zelandiae CBS 107.79</name>
    <dbReference type="NCBI Taxonomy" id="1447943"/>
    <lineage>
        <taxon>Eukaryota</taxon>
        <taxon>Fungi</taxon>
        <taxon>Dikarya</taxon>
        <taxon>Ascomycota</taxon>
        <taxon>Pezizomycotina</taxon>
        <taxon>Dothideomycetes</taxon>
        <taxon>Pleosporomycetidae</taxon>
        <taxon>Pleosporales</taxon>
        <taxon>Massarineae</taxon>
        <taxon>Didymosphaeriaceae</taxon>
        <taxon>Bimuria</taxon>
    </lineage>
</organism>
<sequence length="119" mass="12796">MCNPAPTPKSTPLPSPGSSASHSRASTEPSLRSLDSDGKRDDARTPRSSPRGLCTEDDGGDSAHSYKTSEGLLYSTRVSISPLESIEGETYIGLDLERREEYREGGGEDASESHKDPRN</sequence>
<evidence type="ECO:0000256" key="1">
    <source>
        <dbReference type="SAM" id="MobiDB-lite"/>
    </source>
</evidence>
<gene>
    <name evidence="2" type="ORF">BU23DRAFT_637291</name>
</gene>
<proteinExistence type="predicted"/>
<dbReference type="Proteomes" id="UP000800036">
    <property type="component" value="Unassembled WGS sequence"/>
</dbReference>
<dbReference type="AlphaFoldDB" id="A0A6A5VSZ5"/>
<feature type="region of interest" description="Disordered" evidence="1">
    <location>
        <begin position="1"/>
        <end position="119"/>
    </location>
</feature>
<reference evidence="2" key="1">
    <citation type="journal article" date="2020" name="Stud. Mycol.">
        <title>101 Dothideomycetes genomes: a test case for predicting lifestyles and emergence of pathogens.</title>
        <authorList>
            <person name="Haridas S."/>
            <person name="Albert R."/>
            <person name="Binder M."/>
            <person name="Bloem J."/>
            <person name="Labutti K."/>
            <person name="Salamov A."/>
            <person name="Andreopoulos B."/>
            <person name="Baker S."/>
            <person name="Barry K."/>
            <person name="Bills G."/>
            <person name="Bluhm B."/>
            <person name="Cannon C."/>
            <person name="Castanera R."/>
            <person name="Culley D."/>
            <person name="Daum C."/>
            <person name="Ezra D."/>
            <person name="Gonzalez J."/>
            <person name="Henrissat B."/>
            <person name="Kuo A."/>
            <person name="Liang C."/>
            <person name="Lipzen A."/>
            <person name="Lutzoni F."/>
            <person name="Magnuson J."/>
            <person name="Mondo S."/>
            <person name="Nolan M."/>
            <person name="Ohm R."/>
            <person name="Pangilinan J."/>
            <person name="Park H.-J."/>
            <person name="Ramirez L."/>
            <person name="Alfaro M."/>
            <person name="Sun H."/>
            <person name="Tritt A."/>
            <person name="Yoshinaga Y."/>
            <person name="Zwiers L.-H."/>
            <person name="Turgeon B."/>
            <person name="Goodwin S."/>
            <person name="Spatafora J."/>
            <person name="Crous P."/>
            <person name="Grigoriev I."/>
        </authorList>
    </citation>
    <scope>NUCLEOTIDE SEQUENCE</scope>
    <source>
        <strain evidence="2">CBS 107.79</strain>
    </source>
</reference>
<accession>A0A6A5VSZ5</accession>
<protein>
    <submittedName>
        <fullName evidence="2">Uncharacterized protein</fullName>
    </submittedName>
</protein>
<evidence type="ECO:0000313" key="3">
    <source>
        <dbReference type="Proteomes" id="UP000800036"/>
    </source>
</evidence>
<evidence type="ECO:0000313" key="2">
    <source>
        <dbReference type="EMBL" id="KAF1979858.1"/>
    </source>
</evidence>
<feature type="compositionally biased region" description="Basic and acidic residues" evidence="1">
    <location>
        <begin position="95"/>
        <end position="119"/>
    </location>
</feature>
<feature type="compositionally biased region" description="Low complexity" evidence="1">
    <location>
        <begin position="16"/>
        <end position="30"/>
    </location>
</feature>